<organism evidence="14 16">
    <name type="scientific">Bursaphelenchus xylophilus</name>
    <name type="common">Pinewood nematode worm</name>
    <name type="synonym">Aphelenchoides xylophilus</name>
    <dbReference type="NCBI Taxonomy" id="6326"/>
    <lineage>
        <taxon>Eukaryota</taxon>
        <taxon>Metazoa</taxon>
        <taxon>Ecdysozoa</taxon>
        <taxon>Nematoda</taxon>
        <taxon>Chromadorea</taxon>
        <taxon>Rhabditida</taxon>
        <taxon>Tylenchina</taxon>
        <taxon>Tylenchomorpha</taxon>
        <taxon>Aphelenchoidea</taxon>
        <taxon>Aphelenchoididae</taxon>
        <taxon>Bursaphelenchus</taxon>
    </lineage>
</organism>
<dbReference type="Pfam" id="PF00462">
    <property type="entry name" value="Glutaredoxin"/>
    <property type="match status" value="1"/>
</dbReference>
<evidence type="ECO:0000256" key="10">
    <source>
        <dbReference type="ARBA" id="ARBA00039819"/>
    </source>
</evidence>
<comment type="similarity">
    <text evidence="2">Belongs to the glutaredoxin family.</text>
</comment>
<evidence type="ECO:0000256" key="7">
    <source>
        <dbReference type="ARBA" id="ARBA00023284"/>
    </source>
</evidence>
<evidence type="ECO:0000259" key="11">
    <source>
        <dbReference type="Pfam" id="PF00462"/>
    </source>
</evidence>
<comment type="subunit">
    <text evidence="9">Monomer; active form. Homodimer; inactive form. The homodimer is probably linked by 1 2Fe-2S cluster.</text>
</comment>
<dbReference type="SMR" id="A0A1I7RL50"/>
<dbReference type="GO" id="GO:0005737">
    <property type="term" value="C:cytoplasm"/>
    <property type="evidence" value="ECO:0007669"/>
    <property type="project" value="TreeGrafter"/>
</dbReference>
<evidence type="ECO:0000313" key="16">
    <source>
        <dbReference type="WBParaSite" id="BXY_0143500.1"/>
    </source>
</evidence>
<protein>
    <recommendedName>
        <fullName evidence="10">Glutaredoxin-2, mitochondrial</fullName>
    </recommendedName>
</protein>
<dbReference type="PANTHER" id="PTHR45694">
    <property type="entry name" value="GLUTAREDOXIN 2"/>
    <property type="match status" value="1"/>
</dbReference>
<evidence type="ECO:0000313" key="13">
    <source>
        <dbReference type="EMBL" id="CAG9083458.1"/>
    </source>
</evidence>
<dbReference type="InterPro" id="IPR036249">
    <property type="entry name" value="Thioredoxin-like_sf"/>
</dbReference>
<keyword evidence="5" id="KW-1015">Disulfide bond</keyword>
<proteinExistence type="inferred from homology"/>
<evidence type="ECO:0000256" key="6">
    <source>
        <dbReference type="ARBA" id="ARBA00023206"/>
    </source>
</evidence>
<gene>
    <name evidence="12" type="ORF">BXYJ_LOCUS1175</name>
</gene>
<dbReference type="WBParaSite" id="BXY_0143500.1">
    <property type="protein sequence ID" value="BXY_0143500.1"/>
    <property type="gene ID" value="BXY_0143500"/>
</dbReference>
<keyword evidence="3" id="KW-0813">Transport</keyword>
<keyword evidence="4" id="KW-0249">Electron transport</keyword>
<evidence type="ECO:0000313" key="12">
    <source>
        <dbReference type="EMBL" id="CAD5208939.1"/>
    </source>
</evidence>
<evidence type="ECO:0000256" key="1">
    <source>
        <dbReference type="ARBA" id="ARBA00002549"/>
    </source>
</evidence>
<dbReference type="PANTHER" id="PTHR45694:SF18">
    <property type="entry name" value="GLUTAREDOXIN-1-RELATED"/>
    <property type="match status" value="1"/>
</dbReference>
<keyword evidence="7" id="KW-0676">Redox-active center</keyword>
<keyword evidence="15" id="KW-1185">Reference proteome</keyword>
<dbReference type="Proteomes" id="UP000095284">
    <property type="component" value="Unplaced"/>
</dbReference>
<reference evidence="16" key="1">
    <citation type="submission" date="2016-11" db="UniProtKB">
        <authorList>
            <consortium name="WormBaseParasite"/>
        </authorList>
    </citation>
    <scope>IDENTIFICATION</scope>
</reference>
<dbReference type="GO" id="GO:0034599">
    <property type="term" value="P:cellular response to oxidative stress"/>
    <property type="evidence" value="ECO:0007669"/>
    <property type="project" value="TreeGrafter"/>
</dbReference>
<dbReference type="CDD" id="cd03419">
    <property type="entry name" value="GRX_GRXh_1_2_like"/>
    <property type="match status" value="1"/>
</dbReference>
<dbReference type="SUPFAM" id="SSF52833">
    <property type="entry name" value="Thioredoxin-like"/>
    <property type="match status" value="1"/>
</dbReference>
<dbReference type="InterPro" id="IPR002109">
    <property type="entry name" value="Glutaredoxin"/>
</dbReference>
<feature type="domain" description="Glutaredoxin" evidence="11">
    <location>
        <begin position="16"/>
        <end position="80"/>
    </location>
</feature>
<dbReference type="InterPro" id="IPR011767">
    <property type="entry name" value="GLR_AS"/>
</dbReference>
<dbReference type="eggNOG" id="KOG1752">
    <property type="taxonomic scope" value="Eukaryota"/>
</dbReference>
<sequence>MSVKAFVDGLISSKKVVIFSKTYCPFCTKAKDVFKSFKLQSGAVETVELENRPDCDQIQDYLKELTGARSVPRVFINGKFLGGGDDTVAAFKDGSLEVKLKEAGAL</sequence>
<evidence type="ECO:0000313" key="14">
    <source>
        <dbReference type="Proteomes" id="UP000095284"/>
    </source>
</evidence>
<dbReference type="InterPro" id="IPR014025">
    <property type="entry name" value="Glutaredoxin_subgr"/>
</dbReference>
<dbReference type="NCBIfam" id="TIGR02180">
    <property type="entry name" value="GRX_euk"/>
    <property type="match status" value="1"/>
</dbReference>
<dbReference type="PROSITE" id="PS51354">
    <property type="entry name" value="GLUTAREDOXIN_2"/>
    <property type="match status" value="1"/>
</dbReference>
<evidence type="ECO:0000256" key="5">
    <source>
        <dbReference type="ARBA" id="ARBA00023157"/>
    </source>
</evidence>
<evidence type="ECO:0000256" key="3">
    <source>
        <dbReference type="ARBA" id="ARBA00022448"/>
    </source>
</evidence>
<dbReference type="AlphaFoldDB" id="A0A1I7RL50"/>
<dbReference type="PRINTS" id="PR00160">
    <property type="entry name" value="GLUTAREDOXIN"/>
</dbReference>
<dbReference type="PROSITE" id="PS00195">
    <property type="entry name" value="GLUTAREDOXIN_1"/>
    <property type="match status" value="1"/>
</dbReference>
<dbReference type="GO" id="GO:0015038">
    <property type="term" value="F:glutathione disulfide oxidoreductase activity"/>
    <property type="evidence" value="ECO:0007669"/>
    <property type="project" value="TreeGrafter"/>
</dbReference>
<dbReference type="EMBL" id="CAJFCV020000001">
    <property type="protein sequence ID" value="CAG9083458.1"/>
    <property type="molecule type" value="Genomic_DNA"/>
</dbReference>
<dbReference type="Gene3D" id="3.40.30.10">
    <property type="entry name" value="Glutaredoxin"/>
    <property type="match status" value="1"/>
</dbReference>
<dbReference type="Proteomes" id="UP000582659">
    <property type="component" value="Unassembled WGS sequence"/>
</dbReference>
<dbReference type="InterPro" id="IPR011899">
    <property type="entry name" value="Glutaredoxin_euk/vir"/>
</dbReference>
<comment type="function">
    <text evidence="8">Glutathione-dependent oxidoreductase that facilitates the maintenance of mitochondrial redox homeostasis upon induction of apoptosis by oxidative stress. Involved in response to hydrogen peroxide and regulation of apoptosis caused by oxidative stress. Acts as a very efficient catalyst of monothiol reactions because of its high affinity for protein glutathione-mixed disulfides. Can receive electrons not only from glutathione (GSH), but also from thioredoxin reductase supporting both monothiol and dithiol reactions. Efficiently catalyzes both glutathionylation and deglutathionylation of mitochondrial complex I, which in turn regulates the superoxide production by the complex. Overexpression decreases the susceptibility to apoptosis and prevents loss of cardiolipin and cytochrome c release.</text>
</comment>
<dbReference type="EMBL" id="CAJFDI010000001">
    <property type="protein sequence ID" value="CAD5208939.1"/>
    <property type="molecule type" value="Genomic_DNA"/>
</dbReference>
<evidence type="ECO:0000256" key="8">
    <source>
        <dbReference type="ARBA" id="ARBA00037470"/>
    </source>
</evidence>
<evidence type="ECO:0000256" key="4">
    <source>
        <dbReference type="ARBA" id="ARBA00022982"/>
    </source>
</evidence>
<evidence type="ECO:0000256" key="2">
    <source>
        <dbReference type="ARBA" id="ARBA00007787"/>
    </source>
</evidence>
<dbReference type="FunFam" id="3.40.30.10:FF:000026">
    <property type="entry name" value="Glutaredoxin 2"/>
    <property type="match status" value="1"/>
</dbReference>
<evidence type="ECO:0000256" key="9">
    <source>
        <dbReference type="ARBA" id="ARBA00038558"/>
    </source>
</evidence>
<comment type="function">
    <text evidence="1">Has a glutathione-disulfide oxidoreductase activity in the presence of NADPH and glutathione reductase. Reduces low molecular weight disulfides and proteins.</text>
</comment>
<accession>A0A1I7RL50</accession>
<reference evidence="13" key="2">
    <citation type="submission" date="2020-08" db="EMBL/GenBank/DDBJ databases">
        <authorList>
            <person name="Kikuchi T."/>
        </authorList>
    </citation>
    <scope>NUCLEOTIDE SEQUENCE</scope>
    <source>
        <strain evidence="12">Ka4C1</strain>
    </source>
</reference>
<keyword evidence="6" id="KW-0318">Glutathionylation</keyword>
<evidence type="ECO:0000313" key="15">
    <source>
        <dbReference type="Proteomes" id="UP000659654"/>
    </source>
</evidence>
<dbReference type="OrthoDB" id="418495at2759"/>
<dbReference type="Proteomes" id="UP000659654">
    <property type="component" value="Unassembled WGS sequence"/>
</dbReference>
<name>A0A1I7RL50_BURXY</name>